<dbReference type="Proteomes" id="UP000054558">
    <property type="component" value="Unassembled WGS sequence"/>
</dbReference>
<proteinExistence type="predicted"/>
<name>A0A1Y1IQ74_KLENI</name>
<accession>A0A1Y1IQ74</accession>
<dbReference type="Gene3D" id="3.40.50.150">
    <property type="entry name" value="Vaccinia Virus protein VP39"/>
    <property type="match status" value="1"/>
</dbReference>
<organism evidence="2 3">
    <name type="scientific">Klebsormidium nitens</name>
    <name type="common">Green alga</name>
    <name type="synonym">Ulothrix nitens</name>
    <dbReference type="NCBI Taxonomy" id="105231"/>
    <lineage>
        <taxon>Eukaryota</taxon>
        <taxon>Viridiplantae</taxon>
        <taxon>Streptophyta</taxon>
        <taxon>Klebsormidiophyceae</taxon>
        <taxon>Klebsormidiales</taxon>
        <taxon>Klebsormidiaceae</taxon>
        <taxon>Klebsormidium</taxon>
    </lineage>
</organism>
<dbReference type="InterPro" id="IPR029063">
    <property type="entry name" value="SAM-dependent_MTases_sf"/>
</dbReference>
<keyword evidence="3" id="KW-1185">Reference proteome</keyword>
<dbReference type="OrthoDB" id="2017408at2759"/>
<feature type="region of interest" description="Disordered" evidence="1">
    <location>
        <begin position="1"/>
        <end position="35"/>
    </location>
</feature>
<feature type="compositionally biased region" description="Basic and acidic residues" evidence="1">
    <location>
        <begin position="1"/>
        <end position="11"/>
    </location>
</feature>
<protein>
    <recommendedName>
        <fullName evidence="4">Class I SAM-dependent methyltransferase</fullName>
    </recommendedName>
</protein>
<evidence type="ECO:0008006" key="4">
    <source>
        <dbReference type="Google" id="ProtNLM"/>
    </source>
</evidence>
<sequence>MVWLKGKERPKPSANRRVAPAPPPPPPPPGRSKRATNMFETNLRARRVAGHNAPVLAKVARRYTGSNLSNANILRNYSHKYKWIMDSVALADAERKKLKLPVNVVGHIIPKEPGWRVAEVGVFLGDLSAFMLSLEPAELHLIDPFEGQLVSGNRDGDSIRTCHGNDAIEYVRRRFEGDNRVFIHRAWSPQGLLQFYRGYFDLVYLDGSHTYEDVKKDLAAALTRVKPGGFICGHDYGANPKKPWVLIRRSEVLRGIGGAHELGLFAARPMPAGTIIGRYLGFVLGKRGRRQVEREAKVLEDAGKAAYLLTIRGIIVDGSRPPQSDEEQLAVAGTVLFPTDEYDYPGAHMHIMNDGHGMPYPNNVMIDADGFAITMVDVPAYAPKGSHEAKALSELLWDYTDSYWEMMDSLLAANKKRKGDAARNERYAKRAKIGK</sequence>
<dbReference type="SUPFAM" id="SSF53335">
    <property type="entry name" value="S-adenosyl-L-methionine-dependent methyltransferases"/>
    <property type="match status" value="1"/>
</dbReference>
<evidence type="ECO:0000256" key="1">
    <source>
        <dbReference type="SAM" id="MobiDB-lite"/>
    </source>
</evidence>
<dbReference type="AlphaFoldDB" id="A0A1Y1IQ74"/>
<feature type="compositionally biased region" description="Pro residues" evidence="1">
    <location>
        <begin position="20"/>
        <end position="30"/>
    </location>
</feature>
<evidence type="ECO:0000313" key="3">
    <source>
        <dbReference type="Proteomes" id="UP000054558"/>
    </source>
</evidence>
<dbReference type="EMBL" id="DF237891">
    <property type="protein sequence ID" value="GAQ92192.1"/>
    <property type="molecule type" value="Genomic_DNA"/>
</dbReference>
<evidence type="ECO:0000313" key="2">
    <source>
        <dbReference type="EMBL" id="GAQ92192.1"/>
    </source>
</evidence>
<dbReference type="Pfam" id="PF13578">
    <property type="entry name" value="Methyltransf_24"/>
    <property type="match status" value="1"/>
</dbReference>
<reference evidence="2 3" key="1">
    <citation type="journal article" date="2014" name="Nat. Commun.">
        <title>Klebsormidium flaccidum genome reveals primary factors for plant terrestrial adaptation.</title>
        <authorList>
            <person name="Hori K."/>
            <person name="Maruyama F."/>
            <person name="Fujisawa T."/>
            <person name="Togashi T."/>
            <person name="Yamamoto N."/>
            <person name="Seo M."/>
            <person name="Sato S."/>
            <person name="Yamada T."/>
            <person name="Mori H."/>
            <person name="Tajima N."/>
            <person name="Moriyama T."/>
            <person name="Ikeuchi M."/>
            <person name="Watanabe M."/>
            <person name="Wada H."/>
            <person name="Kobayashi K."/>
            <person name="Saito M."/>
            <person name="Masuda T."/>
            <person name="Sasaki-Sekimoto Y."/>
            <person name="Mashiguchi K."/>
            <person name="Awai K."/>
            <person name="Shimojima M."/>
            <person name="Masuda S."/>
            <person name="Iwai M."/>
            <person name="Nobusawa T."/>
            <person name="Narise T."/>
            <person name="Kondo S."/>
            <person name="Saito H."/>
            <person name="Sato R."/>
            <person name="Murakawa M."/>
            <person name="Ihara Y."/>
            <person name="Oshima-Yamada Y."/>
            <person name="Ohtaka K."/>
            <person name="Satoh M."/>
            <person name="Sonobe K."/>
            <person name="Ishii M."/>
            <person name="Ohtani R."/>
            <person name="Kanamori-Sato M."/>
            <person name="Honoki R."/>
            <person name="Miyazaki D."/>
            <person name="Mochizuki H."/>
            <person name="Umetsu J."/>
            <person name="Higashi K."/>
            <person name="Shibata D."/>
            <person name="Kamiya Y."/>
            <person name="Sato N."/>
            <person name="Nakamura Y."/>
            <person name="Tabata S."/>
            <person name="Ida S."/>
            <person name="Kurokawa K."/>
            <person name="Ohta H."/>
        </authorList>
    </citation>
    <scope>NUCLEOTIDE SEQUENCE [LARGE SCALE GENOMIC DNA]</scope>
    <source>
        <strain evidence="2 3">NIES-2285</strain>
    </source>
</reference>
<gene>
    <name evidence="2" type="ORF">KFL_009420040</name>
</gene>